<proteinExistence type="predicted"/>
<organism evidence="1 2">
    <name type="scientific">Pluteus cervinus</name>
    <dbReference type="NCBI Taxonomy" id="181527"/>
    <lineage>
        <taxon>Eukaryota</taxon>
        <taxon>Fungi</taxon>
        <taxon>Dikarya</taxon>
        <taxon>Basidiomycota</taxon>
        <taxon>Agaricomycotina</taxon>
        <taxon>Agaricomycetes</taxon>
        <taxon>Agaricomycetidae</taxon>
        <taxon>Agaricales</taxon>
        <taxon>Pluteineae</taxon>
        <taxon>Pluteaceae</taxon>
        <taxon>Pluteus</taxon>
    </lineage>
</organism>
<evidence type="ECO:0000313" key="1">
    <source>
        <dbReference type="EMBL" id="TFK62971.1"/>
    </source>
</evidence>
<dbReference type="Proteomes" id="UP000308600">
    <property type="component" value="Unassembled WGS sequence"/>
</dbReference>
<protein>
    <submittedName>
        <fullName evidence="1">Uncharacterized protein</fullName>
    </submittedName>
</protein>
<reference evidence="1 2" key="1">
    <citation type="journal article" date="2019" name="Nat. Ecol. Evol.">
        <title>Megaphylogeny resolves global patterns of mushroom evolution.</title>
        <authorList>
            <person name="Varga T."/>
            <person name="Krizsan K."/>
            <person name="Foldi C."/>
            <person name="Dima B."/>
            <person name="Sanchez-Garcia M."/>
            <person name="Sanchez-Ramirez S."/>
            <person name="Szollosi G.J."/>
            <person name="Szarkandi J.G."/>
            <person name="Papp V."/>
            <person name="Albert L."/>
            <person name="Andreopoulos W."/>
            <person name="Angelini C."/>
            <person name="Antonin V."/>
            <person name="Barry K.W."/>
            <person name="Bougher N.L."/>
            <person name="Buchanan P."/>
            <person name="Buyck B."/>
            <person name="Bense V."/>
            <person name="Catcheside P."/>
            <person name="Chovatia M."/>
            <person name="Cooper J."/>
            <person name="Damon W."/>
            <person name="Desjardin D."/>
            <person name="Finy P."/>
            <person name="Geml J."/>
            <person name="Haridas S."/>
            <person name="Hughes K."/>
            <person name="Justo A."/>
            <person name="Karasinski D."/>
            <person name="Kautmanova I."/>
            <person name="Kiss B."/>
            <person name="Kocsube S."/>
            <person name="Kotiranta H."/>
            <person name="LaButti K.M."/>
            <person name="Lechner B.E."/>
            <person name="Liimatainen K."/>
            <person name="Lipzen A."/>
            <person name="Lukacs Z."/>
            <person name="Mihaltcheva S."/>
            <person name="Morgado L.N."/>
            <person name="Niskanen T."/>
            <person name="Noordeloos M.E."/>
            <person name="Ohm R.A."/>
            <person name="Ortiz-Santana B."/>
            <person name="Ovrebo C."/>
            <person name="Racz N."/>
            <person name="Riley R."/>
            <person name="Savchenko A."/>
            <person name="Shiryaev A."/>
            <person name="Soop K."/>
            <person name="Spirin V."/>
            <person name="Szebenyi C."/>
            <person name="Tomsovsky M."/>
            <person name="Tulloss R.E."/>
            <person name="Uehling J."/>
            <person name="Grigoriev I.V."/>
            <person name="Vagvolgyi C."/>
            <person name="Papp T."/>
            <person name="Martin F.M."/>
            <person name="Miettinen O."/>
            <person name="Hibbett D.S."/>
            <person name="Nagy L.G."/>
        </authorList>
    </citation>
    <scope>NUCLEOTIDE SEQUENCE [LARGE SCALE GENOMIC DNA]</scope>
    <source>
        <strain evidence="1 2">NL-1719</strain>
    </source>
</reference>
<dbReference type="EMBL" id="ML208547">
    <property type="protein sequence ID" value="TFK62971.1"/>
    <property type="molecule type" value="Genomic_DNA"/>
</dbReference>
<accession>A0ACD3ABL0</accession>
<keyword evidence="2" id="KW-1185">Reference proteome</keyword>
<name>A0ACD3ABL0_9AGAR</name>
<gene>
    <name evidence="1" type="ORF">BDN72DRAFT_882358</name>
</gene>
<sequence>MTHNAPPRASGVLDALDRNSIPSQPARSRMPSATAPPRMEPPPWIVTPAAPPSLPPSAPPSNTPRQESILEPSPSQAQAYETKPNPMRLLQAQNSLQLLLGGNNDAQEVNLPSYSKLSQASPATGGFRLNYDSETPLRSVDFGGEDQEQKLAEFVTKGVDNLSHNLTVQESREQLNLDGPQDVLPGMEVRLLDHQAIGVAWMLEKERSIDRGGLLADDMGLGKTVQMIATMAMNLSKDEDCKTTLVVVPAALLQQWKDEFTTKTNALFEVHIHHGRDKLQKKSQVKAYDVGGLVLICKVIITSYQTLCQDFQVPAGTPHDEEAAYLDRHGGVLSRVKFYRAVADEAQFIRNRATRASLALAHVKAKYRWMLTGTPVTNTLADVYGLLRFGRFRPWNDWPAFNEHVARVQLDDAVLAAQRTQAILRPIIMRRTKNSTLEGKPILNLPPKDVELVTLRFSPEEQMLYDHMEKATKIQVNRLIKAGTVLKNHDFILELILRLRQLCCHPNLVLSRTQNFDDPALLVATDADRELGRARKLLGRPWVDQIKQKFLVRAHGSKLLRYSDSDDEEALANACPVCEDIYMRESGRLLTCGHEICLDCLENIVNAPVNHDGIFGFGNEKDNLAREQEYENAIAKGHRPCPTCKKMLDMSKEKTFKSYAFEPSQDELLSYTRAQRLSKRKVSGQRRISGSKKEAKSRTPTPPPASSPPRVFKETLSDDSDSDLPEISSVWDARPVKRQKKGSDDDELLDITMDDISKPLNSKKGNNKKTKAATDEEDEDEDEGGDSDTEMSDAPASSKYKGKRKAKANTSVTVRGKGVLGRALTAKNQDGPSAAMLETWSRSDDDTEASTKIVALVKYLTEWESTGDKTICYSQWTSMLNLIEAVFSRHGIRTLRFDGTMNRGEREEVLSAFRQPWGAKVILISTKSGSVGLNLVSANRIINMDLSWNYASESQAYDRCHRIGQEKNVYVKRLIVENTIEERMLKLQDVKVGLAEAALGEGTGARLHKLSVKDIKFLFGIKKPEPVNVNVELRGEGEQGFNVNDTNAGPSTH</sequence>
<evidence type="ECO:0000313" key="2">
    <source>
        <dbReference type="Proteomes" id="UP000308600"/>
    </source>
</evidence>